<keyword evidence="12" id="KW-1185">Reference proteome</keyword>
<dbReference type="FunFam" id="3.40.50.800:FF:000012">
    <property type="entry name" value="Histidine--tRNA ligase, cytoplasmic"/>
    <property type="match status" value="1"/>
</dbReference>
<proteinExistence type="inferred from homology"/>
<feature type="region of interest" description="Disordered" evidence="9">
    <location>
        <begin position="1"/>
        <end position="78"/>
    </location>
</feature>
<dbReference type="Proteomes" id="UP000241769">
    <property type="component" value="Unassembled WGS sequence"/>
</dbReference>
<sequence length="625" mass="71207">MTEAITEKIENLTMEGQNPTAILADPKPDTSAESTPQKNQSKPERKPREPKAPKAEGEEGKKEEKGGKKNRAALKTPKGTRDYDAFQMSVRERVFDTIKACFKRHGAITIETPVFELKETLTGKYGEDSKLIYDLQDQGGELCSLRYDLTVPFARYVAMNRIKKIKRYQIGRVYRRDNPVMTKGRFREFYQCDFDIAGEYDLMIPDSEAIKLMTEILDSLDIGKYQIKINHRKLLDGFFAICGVPEEKFRAISSAVDKLDKSPWAEVRKEMVEVKGLEPAVADRIETYVQLKGSPMELLEKIRQEKLLESSALAMSALNEMDTLFSYLQCYECLDKILFDFSLARGLDYYTGLIYEAVLLGEEGVGVGSISAGGRYDGLVGIFGGAVPAVGFSVGVERIFSILEQRLEKEKDKIQVAETEVMVISPDKDVLKERMTLCNTLWKAGIKTEMLPKEKAQFKAQLDYALLNNIPLAVIFGKTELEQGTYQLKDFKNKDQVTVLKEQLVEEIEKRLPRFTTLAPMAEKSDIEYIKDFEQLFQIRKAPDNSNISTFNDFNEKYFFKNGLDLSRFNLETLGQSDTETLNKNTKKLDVFYRVCRNKYINACKASRSEPKPEYGEAFIVESKM</sequence>
<keyword evidence="3 11" id="KW-0436">Ligase</keyword>
<evidence type="ECO:0000256" key="4">
    <source>
        <dbReference type="ARBA" id="ARBA00022741"/>
    </source>
</evidence>
<dbReference type="OrthoDB" id="1906957at2759"/>
<keyword evidence="6" id="KW-0648">Protein biosynthesis</keyword>
<evidence type="ECO:0000256" key="6">
    <source>
        <dbReference type="ARBA" id="ARBA00022917"/>
    </source>
</evidence>
<evidence type="ECO:0000256" key="5">
    <source>
        <dbReference type="ARBA" id="ARBA00022840"/>
    </source>
</evidence>
<feature type="compositionally biased region" description="Polar residues" evidence="9">
    <location>
        <begin position="31"/>
        <end position="40"/>
    </location>
</feature>
<keyword evidence="4" id="KW-0547">Nucleotide-binding</keyword>
<dbReference type="AlphaFoldDB" id="A0A2P6NHQ6"/>
<dbReference type="GO" id="GO:0006427">
    <property type="term" value="P:histidyl-tRNA aminoacylation"/>
    <property type="evidence" value="ECO:0007669"/>
    <property type="project" value="InterPro"/>
</dbReference>
<organism evidence="11 12">
    <name type="scientific">Planoprotostelium fungivorum</name>
    <dbReference type="NCBI Taxonomy" id="1890364"/>
    <lineage>
        <taxon>Eukaryota</taxon>
        <taxon>Amoebozoa</taxon>
        <taxon>Evosea</taxon>
        <taxon>Variosea</taxon>
        <taxon>Cavosteliida</taxon>
        <taxon>Cavosteliaceae</taxon>
        <taxon>Planoprotostelium</taxon>
    </lineage>
</organism>
<dbReference type="SUPFAM" id="SSF52954">
    <property type="entry name" value="Class II aaRS ABD-related"/>
    <property type="match status" value="1"/>
</dbReference>
<dbReference type="Gene3D" id="3.30.930.10">
    <property type="entry name" value="Bira Bifunctional Protein, Domain 2"/>
    <property type="match status" value="1"/>
</dbReference>
<dbReference type="InterPro" id="IPR041715">
    <property type="entry name" value="HisRS-like_core"/>
</dbReference>
<dbReference type="Gene3D" id="3.40.50.800">
    <property type="entry name" value="Anticodon-binding domain"/>
    <property type="match status" value="1"/>
</dbReference>
<dbReference type="STRING" id="1890364.A0A2P6NHQ6"/>
<dbReference type="GO" id="GO:0005829">
    <property type="term" value="C:cytosol"/>
    <property type="evidence" value="ECO:0007669"/>
    <property type="project" value="TreeGrafter"/>
</dbReference>
<dbReference type="EC" id="6.1.1.21" evidence="2"/>
<dbReference type="PANTHER" id="PTHR11476:SF7">
    <property type="entry name" value="HISTIDINE--TRNA LIGASE"/>
    <property type="match status" value="1"/>
</dbReference>
<feature type="compositionally biased region" description="Basic and acidic residues" evidence="9">
    <location>
        <begin position="1"/>
        <end position="10"/>
    </location>
</feature>
<evidence type="ECO:0000256" key="7">
    <source>
        <dbReference type="ARBA" id="ARBA00023146"/>
    </source>
</evidence>
<dbReference type="GO" id="GO:0003723">
    <property type="term" value="F:RNA binding"/>
    <property type="evidence" value="ECO:0007669"/>
    <property type="project" value="TreeGrafter"/>
</dbReference>
<evidence type="ECO:0000313" key="11">
    <source>
        <dbReference type="EMBL" id="PRP83493.1"/>
    </source>
</evidence>
<gene>
    <name evidence="11" type="ORF">PROFUN_04367</name>
</gene>
<dbReference type="InterPro" id="IPR033656">
    <property type="entry name" value="HisRS_anticodon"/>
</dbReference>
<evidence type="ECO:0000313" key="12">
    <source>
        <dbReference type="Proteomes" id="UP000241769"/>
    </source>
</evidence>
<dbReference type="Pfam" id="PF13393">
    <property type="entry name" value="tRNA-synt_His"/>
    <property type="match status" value="1"/>
</dbReference>
<evidence type="ECO:0000256" key="2">
    <source>
        <dbReference type="ARBA" id="ARBA00012815"/>
    </source>
</evidence>
<feature type="compositionally biased region" description="Basic and acidic residues" evidence="9">
    <location>
        <begin position="41"/>
        <end position="67"/>
    </location>
</feature>
<dbReference type="CDD" id="cd00773">
    <property type="entry name" value="HisRS-like_core"/>
    <property type="match status" value="1"/>
</dbReference>
<evidence type="ECO:0000259" key="10">
    <source>
        <dbReference type="PROSITE" id="PS50862"/>
    </source>
</evidence>
<dbReference type="InterPro" id="IPR045864">
    <property type="entry name" value="aa-tRNA-synth_II/BPL/LPL"/>
</dbReference>
<evidence type="ECO:0000256" key="1">
    <source>
        <dbReference type="ARBA" id="ARBA00008226"/>
    </source>
</evidence>
<dbReference type="Pfam" id="PF03129">
    <property type="entry name" value="HGTP_anticodon"/>
    <property type="match status" value="1"/>
</dbReference>
<feature type="domain" description="Aminoacyl-transfer RNA synthetases class-II family profile" evidence="10">
    <location>
        <begin position="90"/>
        <end position="426"/>
    </location>
</feature>
<dbReference type="GO" id="GO:0032543">
    <property type="term" value="P:mitochondrial translation"/>
    <property type="evidence" value="ECO:0007669"/>
    <property type="project" value="TreeGrafter"/>
</dbReference>
<keyword evidence="5" id="KW-0067">ATP-binding</keyword>
<dbReference type="GO" id="GO:0004821">
    <property type="term" value="F:histidine-tRNA ligase activity"/>
    <property type="evidence" value="ECO:0007669"/>
    <property type="project" value="UniProtKB-EC"/>
</dbReference>
<name>A0A2P6NHQ6_9EUKA</name>
<dbReference type="SUPFAM" id="SSF55681">
    <property type="entry name" value="Class II aaRS and biotin synthetases"/>
    <property type="match status" value="1"/>
</dbReference>
<comment type="caution">
    <text evidence="11">The sequence shown here is derived from an EMBL/GenBank/DDBJ whole genome shotgun (WGS) entry which is preliminary data.</text>
</comment>
<comment type="similarity">
    <text evidence="1">Belongs to the class-II aminoacyl-tRNA synthetase family.</text>
</comment>
<evidence type="ECO:0000256" key="3">
    <source>
        <dbReference type="ARBA" id="ARBA00022598"/>
    </source>
</evidence>
<reference evidence="11 12" key="1">
    <citation type="journal article" date="2018" name="Genome Biol. Evol.">
        <title>Multiple Roots of Fruiting Body Formation in Amoebozoa.</title>
        <authorList>
            <person name="Hillmann F."/>
            <person name="Forbes G."/>
            <person name="Novohradska S."/>
            <person name="Ferling I."/>
            <person name="Riege K."/>
            <person name="Groth M."/>
            <person name="Westermann M."/>
            <person name="Marz M."/>
            <person name="Spaller T."/>
            <person name="Winckler T."/>
            <person name="Schaap P."/>
            <person name="Glockner G."/>
        </authorList>
    </citation>
    <scope>NUCLEOTIDE SEQUENCE [LARGE SCALE GENOMIC DNA]</scope>
    <source>
        <strain evidence="11 12">Jena</strain>
    </source>
</reference>
<dbReference type="GO" id="GO:0005524">
    <property type="term" value="F:ATP binding"/>
    <property type="evidence" value="ECO:0007669"/>
    <property type="project" value="UniProtKB-KW"/>
</dbReference>
<evidence type="ECO:0000256" key="9">
    <source>
        <dbReference type="SAM" id="MobiDB-lite"/>
    </source>
</evidence>
<dbReference type="GO" id="GO:0005739">
    <property type="term" value="C:mitochondrion"/>
    <property type="evidence" value="ECO:0007669"/>
    <property type="project" value="TreeGrafter"/>
</dbReference>
<dbReference type="InterPro" id="IPR006195">
    <property type="entry name" value="aa-tRNA-synth_II"/>
</dbReference>
<comment type="catalytic activity">
    <reaction evidence="8">
        <text>tRNA(His) + L-histidine + ATP = L-histidyl-tRNA(His) + AMP + diphosphate + H(+)</text>
        <dbReference type="Rhea" id="RHEA:17313"/>
        <dbReference type="Rhea" id="RHEA-COMP:9665"/>
        <dbReference type="Rhea" id="RHEA-COMP:9689"/>
        <dbReference type="ChEBI" id="CHEBI:15378"/>
        <dbReference type="ChEBI" id="CHEBI:30616"/>
        <dbReference type="ChEBI" id="CHEBI:33019"/>
        <dbReference type="ChEBI" id="CHEBI:57595"/>
        <dbReference type="ChEBI" id="CHEBI:78442"/>
        <dbReference type="ChEBI" id="CHEBI:78527"/>
        <dbReference type="ChEBI" id="CHEBI:456215"/>
        <dbReference type="EC" id="6.1.1.21"/>
    </reaction>
</comment>
<dbReference type="PANTHER" id="PTHR11476">
    <property type="entry name" value="HISTIDYL-TRNA SYNTHETASE"/>
    <property type="match status" value="1"/>
</dbReference>
<dbReference type="InterPro" id="IPR036621">
    <property type="entry name" value="Anticodon-bd_dom_sf"/>
</dbReference>
<protein>
    <recommendedName>
        <fullName evidence="2">histidine--tRNA ligase</fullName>
        <ecNumber evidence="2">6.1.1.21</ecNumber>
    </recommendedName>
</protein>
<dbReference type="CDD" id="cd00859">
    <property type="entry name" value="HisRS_anticodon"/>
    <property type="match status" value="1"/>
</dbReference>
<dbReference type="InParanoid" id="A0A2P6NHQ6"/>
<dbReference type="NCBIfam" id="TIGR00442">
    <property type="entry name" value="hisS"/>
    <property type="match status" value="1"/>
</dbReference>
<dbReference type="PROSITE" id="PS50862">
    <property type="entry name" value="AA_TRNA_LIGASE_II"/>
    <property type="match status" value="1"/>
</dbReference>
<accession>A0A2P6NHQ6</accession>
<evidence type="ECO:0000256" key="8">
    <source>
        <dbReference type="ARBA" id="ARBA00047639"/>
    </source>
</evidence>
<keyword evidence="7" id="KW-0030">Aminoacyl-tRNA synthetase</keyword>
<dbReference type="EMBL" id="MDYQ01000081">
    <property type="protein sequence ID" value="PRP83493.1"/>
    <property type="molecule type" value="Genomic_DNA"/>
</dbReference>
<dbReference type="InterPro" id="IPR015807">
    <property type="entry name" value="His-tRNA-ligase"/>
</dbReference>
<dbReference type="FunFam" id="3.30.930.10:FF:000021">
    <property type="entry name" value="Probable histidine--tRNA ligase, mitochondrial"/>
    <property type="match status" value="1"/>
</dbReference>
<dbReference type="FunCoup" id="A0A2P6NHQ6">
    <property type="interactions" value="947"/>
</dbReference>
<dbReference type="InterPro" id="IPR004154">
    <property type="entry name" value="Anticodon-bd"/>
</dbReference>